<protein>
    <recommendedName>
        <fullName evidence="3">beta-N-acetylhexosaminidase</fullName>
        <ecNumber evidence="3">3.2.1.52</ecNumber>
    </recommendedName>
</protein>
<feature type="domain" description="Glycoside hydrolase family 20 catalytic" evidence="7">
    <location>
        <begin position="158"/>
        <end position="504"/>
    </location>
</feature>
<dbReference type="PANTHER" id="PTHR22600:SF57">
    <property type="entry name" value="BETA-N-ACETYLHEXOSAMINIDASE"/>
    <property type="match status" value="1"/>
</dbReference>
<dbReference type="EMBL" id="UGVL01000001">
    <property type="protein sequence ID" value="SUE32930.1"/>
    <property type="molecule type" value="Genomic_DNA"/>
</dbReference>
<evidence type="ECO:0000256" key="1">
    <source>
        <dbReference type="ARBA" id="ARBA00001231"/>
    </source>
</evidence>
<evidence type="ECO:0000259" key="8">
    <source>
        <dbReference type="Pfam" id="PF02838"/>
    </source>
</evidence>
<dbReference type="Proteomes" id="UP000255233">
    <property type="component" value="Unassembled WGS sequence"/>
</dbReference>
<dbReference type="Pfam" id="PF00728">
    <property type="entry name" value="Glyco_hydro_20"/>
    <property type="match status" value="1"/>
</dbReference>
<comment type="similarity">
    <text evidence="2">Belongs to the glycosyl hydrolase 20 family.</text>
</comment>
<organism evidence="9 10">
    <name type="scientific">Rikenella microfusus</name>
    <dbReference type="NCBI Taxonomy" id="28139"/>
    <lineage>
        <taxon>Bacteria</taxon>
        <taxon>Pseudomonadati</taxon>
        <taxon>Bacteroidota</taxon>
        <taxon>Bacteroidia</taxon>
        <taxon>Bacteroidales</taxon>
        <taxon>Rikenellaceae</taxon>
        <taxon>Rikenella</taxon>
    </lineage>
</organism>
<dbReference type="EC" id="3.2.1.52" evidence="3"/>
<dbReference type="PRINTS" id="PR00738">
    <property type="entry name" value="GLHYDRLASE20"/>
</dbReference>
<evidence type="ECO:0000256" key="5">
    <source>
        <dbReference type="ARBA" id="ARBA00023295"/>
    </source>
</evidence>
<evidence type="ECO:0000259" key="7">
    <source>
        <dbReference type="Pfam" id="PF00728"/>
    </source>
</evidence>
<dbReference type="CDD" id="cd06563">
    <property type="entry name" value="GH20_chitobiase-like"/>
    <property type="match status" value="1"/>
</dbReference>
<dbReference type="SUPFAM" id="SSF55545">
    <property type="entry name" value="beta-N-acetylhexosaminidase-like domain"/>
    <property type="match status" value="1"/>
</dbReference>
<accession>A0A379MPW8</accession>
<name>A0A379MPW8_9BACT</name>
<dbReference type="AlphaFoldDB" id="A0A379MPW8"/>
<evidence type="ECO:0000256" key="4">
    <source>
        <dbReference type="ARBA" id="ARBA00022801"/>
    </source>
</evidence>
<evidence type="ECO:0000256" key="2">
    <source>
        <dbReference type="ARBA" id="ARBA00006285"/>
    </source>
</evidence>
<reference evidence="9 10" key="1">
    <citation type="submission" date="2018-06" db="EMBL/GenBank/DDBJ databases">
        <authorList>
            <consortium name="Pathogen Informatics"/>
            <person name="Doyle S."/>
        </authorList>
    </citation>
    <scope>NUCLEOTIDE SEQUENCE [LARGE SCALE GENOMIC DNA]</scope>
    <source>
        <strain evidence="9 10">NCTC11190</strain>
    </source>
</reference>
<feature type="domain" description="Beta-hexosaminidase bacterial type N-terminal" evidence="8">
    <location>
        <begin position="24"/>
        <end position="154"/>
    </location>
</feature>
<dbReference type="InterPro" id="IPR025705">
    <property type="entry name" value="Beta_hexosaminidase_sua/sub"/>
</dbReference>
<keyword evidence="4 9" id="KW-0378">Hydrolase</keyword>
<dbReference type="GO" id="GO:0030203">
    <property type="term" value="P:glycosaminoglycan metabolic process"/>
    <property type="evidence" value="ECO:0007669"/>
    <property type="project" value="TreeGrafter"/>
</dbReference>
<keyword evidence="5 9" id="KW-0326">Glycosidase</keyword>
<dbReference type="OrthoDB" id="1090159at2"/>
<dbReference type="PANTHER" id="PTHR22600">
    <property type="entry name" value="BETA-HEXOSAMINIDASE"/>
    <property type="match status" value="1"/>
</dbReference>
<comment type="catalytic activity">
    <reaction evidence="1">
        <text>Hydrolysis of terminal non-reducing N-acetyl-D-hexosamine residues in N-acetyl-beta-D-hexosaminides.</text>
        <dbReference type="EC" id="3.2.1.52"/>
    </reaction>
</comment>
<dbReference type="Pfam" id="PF02838">
    <property type="entry name" value="Glyco_hydro_20b"/>
    <property type="match status" value="1"/>
</dbReference>
<feature type="active site" description="Proton donor" evidence="6">
    <location>
        <position position="339"/>
    </location>
</feature>
<dbReference type="SUPFAM" id="SSF51445">
    <property type="entry name" value="(Trans)glycosidases"/>
    <property type="match status" value="1"/>
</dbReference>
<dbReference type="InterPro" id="IPR017853">
    <property type="entry name" value="GH"/>
</dbReference>
<gene>
    <name evidence="9" type="primary">exo I_1</name>
    <name evidence="9" type="ORF">NCTC11190_00113</name>
</gene>
<dbReference type="InterPro" id="IPR015882">
    <property type="entry name" value="HEX_bac_N"/>
</dbReference>
<evidence type="ECO:0000313" key="10">
    <source>
        <dbReference type="Proteomes" id="UP000255233"/>
    </source>
</evidence>
<dbReference type="GO" id="GO:0004563">
    <property type="term" value="F:beta-N-acetylhexosaminidase activity"/>
    <property type="evidence" value="ECO:0007669"/>
    <property type="project" value="UniProtKB-EC"/>
</dbReference>
<keyword evidence="10" id="KW-1185">Reference proteome</keyword>
<dbReference type="GO" id="GO:0016020">
    <property type="term" value="C:membrane"/>
    <property type="evidence" value="ECO:0007669"/>
    <property type="project" value="TreeGrafter"/>
</dbReference>
<dbReference type="GO" id="GO:0005975">
    <property type="term" value="P:carbohydrate metabolic process"/>
    <property type="evidence" value="ECO:0007669"/>
    <property type="project" value="InterPro"/>
</dbReference>
<dbReference type="Gene3D" id="3.30.379.10">
    <property type="entry name" value="Chitobiase/beta-hexosaminidase domain 2-like"/>
    <property type="match status" value="1"/>
</dbReference>
<dbReference type="InterPro" id="IPR029018">
    <property type="entry name" value="Hex-like_dom2"/>
</dbReference>
<evidence type="ECO:0000313" key="9">
    <source>
        <dbReference type="EMBL" id="SUE32930.1"/>
    </source>
</evidence>
<dbReference type="Gene3D" id="3.20.20.80">
    <property type="entry name" value="Glycosidases"/>
    <property type="match status" value="1"/>
</dbReference>
<proteinExistence type="inferred from homology"/>
<dbReference type="InterPro" id="IPR015883">
    <property type="entry name" value="Glyco_hydro_20_cat"/>
</dbReference>
<evidence type="ECO:0000256" key="6">
    <source>
        <dbReference type="PIRSR" id="PIRSR625705-1"/>
    </source>
</evidence>
<sequence>MSMLAGLLLCGSPAAAYESQGKFNLIPQPLSVRESEGSYTFRQFTVAYEPGNEELAEIADLFGQKVIPPTGLPFETTTSPKKANVVFALTADTTLGDEGYRLSVTPQGATISARKPAGVFYGMQTLLQLFPEQIKSQERVDGTAWTVPAIEISDRPRFAWRGMMLDVSRHWFTKEEVKRFIDEMAEYKMNRFHWHLTDDQGWRIQIDALPRLTEVGAWRAPRVGDWWSREPQRPGEATTYGGFYTKADIAEVVEYARRRYVTIMPEVDVPGHSLAALVAYPELACLDAPEAVNVGNKFYGTDENSLCIGGPKTMEYMEKIFAEVAEMFPGEYIHVGGDECFKGFWQKCPKCTKLMKDKGLKDVNELQSWFIHEMEGILKAKGKKLVGWDEIHEGGLSPEATVMSWRGMKGGILAAEQGHHVIMTPDNHCYIDLYQGEPTVEPNTYSMCRLTDAYNWDPVPAGIDSSWIVGGQANLWAESVPTFRHAEYMAWPRGWALAEVFWTDTLRKDWAGFVKRTEHHFRRADRADVNHSRSMYNAIVTTEADSLGALRVSLAAEVPGLDIYYSFDNTIPDLHGLKYTDPVVVPLNASRITVATYRGKEPVGALIRLDVKELKARAVKTERVIGNL</sequence>
<evidence type="ECO:0000256" key="3">
    <source>
        <dbReference type="ARBA" id="ARBA00012663"/>
    </source>
</evidence>